<sequence>MGTGKSTVGRRISHKLGWEFLDTDDEICRMTGRSVRQIFEADGEDFFRQLEHDVLTNAWQLPTPHVIAGAGGIVLRADNRELLKTAQHVIWLNAPLPVLVARIGQRAANGDGHRPLIDGNPAERLQKLYVDRESLYREVSTIEIDVEGLQVEEVIVKVLNETGLEANS</sequence>
<evidence type="ECO:0000256" key="5">
    <source>
        <dbReference type="ARBA" id="ARBA00022840"/>
    </source>
</evidence>
<dbReference type="EMBL" id="CAFBMF010000001">
    <property type="protein sequence ID" value="CAB4887325.1"/>
    <property type="molecule type" value="Genomic_DNA"/>
</dbReference>
<dbReference type="GO" id="GO:0005829">
    <property type="term" value="C:cytosol"/>
    <property type="evidence" value="ECO:0007669"/>
    <property type="project" value="TreeGrafter"/>
</dbReference>
<dbReference type="SUPFAM" id="SSF52540">
    <property type="entry name" value="P-loop containing nucleoside triphosphate hydrolases"/>
    <property type="match status" value="1"/>
</dbReference>
<proteinExistence type="inferred from homology"/>
<keyword evidence="1" id="KW-0028">Amino-acid biosynthesis</keyword>
<reference evidence="10" key="1">
    <citation type="submission" date="2020-05" db="EMBL/GenBank/DDBJ databases">
        <authorList>
            <person name="Chiriac C."/>
            <person name="Salcher M."/>
            <person name="Ghai R."/>
            <person name="Kavagutti S V."/>
        </authorList>
    </citation>
    <scope>NUCLEOTIDE SEQUENCE</scope>
</reference>
<keyword evidence="5" id="KW-0067">ATP-binding</keyword>
<protein>
    <submittedName>
        <fullName evidence="10">Unannotated protein</fullName>
    </submittedName>
</protein>
<organism evidence="10">
    <name type="scientific">freshwater metagenome</name>
    <dbReference type="NCBI Taxonomy" id="449393"/>
    <lineage>
        <taxon>unclassified sequences</taxon>
        <taxon>metagenomes</taxon>
        <taxon>ecological metagenomes</taxon>
    </lineage>
</organism>
<dbReference type="PRINTS" id="PR01100">
    <property type="entry name" value="SHIKIMTKNASE"/>
</dbReference>
<dbReference type="GO" id="GO:0008652">
    <property type="term" value="P:amino acid biosynthetic process"/>
    <property type="evidence" value="ECO:0007669"/>
    <property type="project" value="UniProtKB-KW"/>
</dbReference>
<dbReference type="Gene3D" id="3.40.50.300">
    <property type="entry name" value="P-loop containing nucleotide triphosphate hydrolases"/>
    <property type="match status" value="1"/>
</dbReference>
<dbReference type="Pfam" id="PF01202">
    <property type="entry name" value="SKI"/>
    <property type="match status" value="1"/>
</dbReference>
<gene>
    <name evidence="7" type="ORF">UFOPK2658_00025</name>
    <name evidence="8" type="ORF">UFOPK2880_00048</name>
    <name evidence="9" type="ORF">UFOPK3304_00251</name>
    <name evidence="10" type="ORF">UFOPK3494_00023</name>
    <name evidence="11" type="ORF">UFOPK4134_00084</name>
</gene>
<keyword evidence="4" id="KW-0418">Kinase</keyword>
<dbReference type="GO" id="GO:0004765">
    <property type="term" value="F:shikimate kinase activity"/>
    <property type="evidence" value="ECO:0007669"/>
    <property type="project" value="TreeGrafter"/>
</dbReference>
<dbReference type="EMBL" id="CAFBLJ010000007">
    <property type="protein sequence ID" value="CAB4857345.1"/>
    <property type="molecule type" value="Genomic_DNA"/>
</dbReference>
<dbReference type="InterPro" id="IPR000623">
    <property type="entry name" value="Shikimate_kinase/TSH1"/>
</dbReference>
<dbReference type="InterPro" id="IPR031322">
    <property type="entry name" value="Shikimate/glucono_kinase"/>
</dbReference>
<evidence type="ECO:0000313" key="10">
    <source>
        <dbReference type="EMBL" id="CAB4887325.1"/>
    </source>
</evidence>
<name>A0A6J7F1E0_9ZZZZ</name>
<dbReference type="PANTHER" id="PTHR21087:SF16">
    <property type="entry name" value="SHIKIMATE KINASE 1, CHLOROPLASTIC"/>
    <property type="match status" value="1"/>
</dbReference>
<keyword evidence="6" id="KW-0057">Aromatic amino acid biosynthesis</keyword>
<dbReference type="EMBL" id="CAEZYH010000001">
    <property type="protein sequence ID" value="CAB4704720.1"/>
    <property type="molecule type" value="Genomic_DNA"/>
</dbReference>
<evidence type="ECO:0000256" key="3">
    <source>
        <dbReference type="ARBA" id="ARBA00022741"/>
    </source>
</evidence>
<keyword evidence="3" id="KW-0547">Nucleotide-binding</keyword>
<dbReference type="InterPro" id="IPR027417">
    <property type="entry name" value="P-loop_NTPase"/>
</dbReference>
<evidence type="ECO:0000313" key="7">
    <source>
        <dbReference type="EMBL" id="CAB4704720.1"/>
    </source>
</evidence>
<evidence type="ECO:0000256" key="4">
    <source>
        <dbReference type="ARBA" id="ARBA00022777"/>
    </source>
</evidence>
<evidence type="ECO:0000256" key="1">
    <source>
        <dbReference type="ARBA" id="ARBA00022605"/>
    </source>
</evidence>
<dbReference type="PANTHER" id="PTHR21087">
    <property type="entry name" value="SHIKIMATE KINASE"/>
    <property type="match status" value="1"/>
</dbReference>
<dbReference type="CDD" id="cd00464">
    <property type="entry name" value="SK"/>
    <property type="match status" value="1"/>
</dbReference>
<evidence type="ECO:0000313" key="8">
    <source>
        <dbReference type="EMBL" id="CAB4760056.1"/>
    </source>
</evidence>
<dbReference type="GO" id="GO:0005524">
    <property type="term" value="F:ATP binding"/>
    <property type="evidence" value="ECO:0007669"/>
    <property type="project" value="UniProtKB-KW"/>
</dbReference>
<accession>A0A6J7F1E0</accession>
<dbReference type="EMBL" id="CAFBPS010000002">
    <property type="protein sequence ID" value="CAB5017714.1"/>
    <property type="molecule type" value="Genomic_DNA"/>
</dbReference>
<dbReference type="AlphaFoldDB" id="A0A6J7F1E0"/>
<dbReference type="EMBL" id="CAEZZP010000001">
    <property type="protein sequence ID" value="CAB4760056.1"/>
    <property type="molecule type" value="Genomic_DNA"/>
</dbReference>
<evidence type="ECO:0000313" key="9">
    <source>
        <dbReference type="EMBL" id="CAB4857345.1"/>
    </source>
</evidence>
<dbReference type="HAMAP" id="MF_00109">
    <property type="entry name" value="Shikimate_kinase"/>
    <property type="match status" value="1"/>
</dbReference>
<evidence type="ECO:0000256" key="2">
    <source>
        <dbReference type="ARBA" id="ARBA00022679"/>
    </source>
</evidence>
<evidence type="ECO:0000313" key="11">
    <source>
        <dbReference type="EMBL" id="CAB5017714.1"/>
    </source>
</evidence>
<keyword evidence="2" id="KW-0808">Transferase</keyword>
<dbReference type="GO" id="GO:0009073">
    <property type="term" value="P:aromatic amino acid family biosynthetic process"/>
    <property type="evidence" value="ECO:0007669"/>
    <property type="project" value="UniProtKB-KW"/>
</dbReference>
<evidence type="ECO:0000256" key="6">
    <source>
        <dbReference type="ARBA" id="ARBA00023141"/>
    </source>
</evidence>